<evidence type="ECO:0000313" key="1">
    <source>
        <dbReference type="EMBL" id="WLP85509.1"/>
    </source>
</evidence>
<proteinExistence type="predicted"/>
<reference evidence="1" key="1">
    <citation type="submission" date="2023-08" db="EMBL/GenBank/DDBJ databases">
        <title>Complete genome sequence of Mycoplasma seminis 2200.</title>
        <authorList>
            <person name="Spergser J."/>
        </authorList>
    </citation>
    <scope>NUCLEOTIDE SEQUENCE [LARGE SCALE GENOMIC DNA]</scope>
    <source>
        <strain evidence="1">2200</strain>
    </source>
</reference>
<gene>
    <name evidence="1" type="ORF">Q8852_04295</name>
</gene>
<dbReference type="Proteomes" id="UP001237011">
    <property type="component" value="Chromosome"/>
</dbReference>
<dbReference type="RefSeq" id="WP_305937941.1">
    <property type="nucleotide sequence ID" value="NZ_CP132191.1"/>
</dbReference>
<organism evidence="1 2">
    <name type="scientific">Mycoplasma seminis</name>
    <dbReference type="NCBI Taxonomy" id="512749"/>
    <lineage>
        <taxon>Bacteria</taxon>
        <taxon>Bacillati</taxon>
        <taxon>Mycoplasmatota</taxon>
        <taxon>Mollicutes</taxon>
        <taxon>Mycoplasmataceae</taxon>
        <taxon>Mycoplasma</taxon>
    </lineage>
</organism>
<evidence type="ECO:0000313" key="2">
    <source>
        <dbReference type="Proteomes" id="UP001237011"/>
    </source>
</evidence>
<keyword evidence="2" id="KW-1185">Reference proteome</keyword>
<dbReference type="EMBL" id="CP132191">
    <property type="protein sequence ID" value="WLP85509.1"/>
    <property type="molecule type" value="Genomic_DNA"/>
</dbReference>
<sequence length="591" mass="68823">MKKNKLILTSGVITSFISIAPCISCSKIEKETKPINILPQPAEATEIEKINNKLLTITGLNSKLDNNISTLFDIKGLNDVIDFVKKYTYTSYVNNLKKLISDINIKNIKFDSLSKEDKIKYWAQINIINNYINYFINKEILHSYQPIAVPAEANYPIIDFETKTRSIKETINPINIDQLDKFLPTNNKSEINIKQNTINYINKHKPDLKTIWNQQAYNILKNHKEIELNLLKCLDLETLNNNQKFVNKDFWDVENNWYIQNINNNVIDKPSWYPKYQIKNNKLLTDLIWNNNLVFAPLAYWSNSQSSNVADSISIQELKLDSNNLSEIYNSDVLSFQAKKSLRDIFEKSIANNNILLHEDYDAITKYINSNPDIKVKFYKISTPLNVSDNTDISFNFFPGINNQLFITYLPQKYKYLMGDYTNNDLIDYSEYKAHYSNIFALQAERFLNKKIFNASDYLKAMQKYINQVFQPDKQLQINPQEPIETKEYIIPIIDDDKQLEIHFNSLHSIDELSSFASQMELSSFILNFKSNAENKLDNSNYLSLEKIGPNLIEYYNFLDPDILKAYGISKDKVNDYSDISIDLQSIYPKN</sequence>
<evidence type="ECO:0008006" key="3">
    <source>
        <dbReference type="Google" id="ProtNLM"/>
    </source>
</evidence>
<name>A0ABY9HA79_9MOLU</name>
<protein>
    <recommendedName>
        <fullName evidence="3">Lipoprotein</fullName>
    </recommendedName>
</protein>
<accession>A0ABY9HA79</accession>